<dbReference type="Proteomes" id="UP000193719">
    <property type="component" value="Unassembled WGS sequence"/>
</dbReference>
<accession>A0A1Y1VB38</accession>
<protein>
    <submittedName>
        <fullName evidence="1">Uncharacterized protein</fullName>
    </submittedName>
</protein>
<dbReference type="EMBL" id="MCFH01000020">
    <property type="protein sequence ID" value="ORX50778.1"/>
    <property type="molecule type" value="Genomic_DNA"/>
</dbReference>
<comment type="caution">
    <text evidence="1">The sequence shown here is derived from an EMBL/GenBank/DDBJ whole genome shotgun (WGS) entry which is preliminary data.</text>
</comment>
<name>A0A1Y1VB38_9FUNG</name>
<proteinExistence type="predicted"/>
<dbReference type="AlphaFoldDB" id="A0A1Y1VB38"/>
<reference evidence="1 2" key="1">
    <citation type="submission" date="2016-08" db="EMBL/GenBank/DDBJ databases">
        <title>Genomes of anaerobic fungi encode conserved fungal cellulosomes for biomass hydrolysis.</title>
        <authorList>
            <consortium name="DOE Joint Genome Institute"/>
            <person name="Haitjema C.H."/>
            <person name="Gilmore S.P."/>
            <person name="Henske J.K."/>
            <person name="Solomon K.V."/>
            <person name="De Groot R."/>
            <person name="Kuo A."/>
            <person name="Mondo S.J."/>
            <person name="Salamov A.A."/>
            <person name="Labutti K."/>
            <person name="Zhao Z."/>
            <person name="Chiniquy J."/>
            <person name="Barry K."/>
            <person name="Brewer H.M."/>
            <person name="Purvine S.O."/>
            <person name="Wright A.T."/>
            <person name="Boxma B."/>
            <person name="Van Alen T."/>
            <person name="Hackstein J.H."/>
            <person name="Baker S.E."/>
            <person name="Grigoriev I.V."/>
            <person name="O'Malley M.A."/>
        </authorList>
    </citation>
    <scope>NUCLEOTIDE SEQUENCE [LARGE SCALE GENOMIC DNA]</scope>
    <source>
        <strain evidence="2">finn</strain>
    </source>
</reference>
<organism evidence="1 2">
    <name type="scientific">Piromyces finnis</name>
    <dbReference type="NCBI Taxonomy" id="1754191"/>
    <lineage>
        <taxon>Eukaryota</taxon>
        <taxon>Fungi</taxon>
        <taxon>Fungi incertae sedis</taxon>
        <taxon>Chytridiomycota</taxon>
        <taxon>Chytridiomycota incertae sedis</taxon>
        <taxon>Neocallimastigomycetes</taxon>
        <taxon>Neocallimastigales</taxon>
        <taxon>Neocallimastigaceae</taxon>
        <taxon>Piromyces</taxon>
    </lineage>
</organism>
<sequence>MIHVFCNSHYLSYFAAFFIVARTKRSIVKSCFYIIKIIFRQMNTKSLILKKCLFKKITDYPFSVFKFFYKPKNN</sequence>
<evidence type="ECO:0000313" key="2">
    <source>
        <dbReference type="Proteomes" id="UP000193719"/>
    </source>
</evidence>
<reference evidence="1 2" key="2">
    <citation type="submission" date="2016-08" db="EMBL/GenBank/DDBJ databases">
        <title>Pervasive Adenine N6-methylation of Active Genes in Fungi.</title>
        <authorList>
            <consortium name="DOE Joint Genome Institute"/>
            <person name="Mondo S.J."/>
            <person name="Dannebaum R.O."/>
            <person name="Kuo R.C."/>
            <person name="Labutti K."/>
            <person name="Haridas S."/>
            <person name="Kuo A."/>
            <person name="Salamov A."/>
            <person name="Ahrendt S.R."/>
            <person name="Lipzen A."/>
            <person name="Sullivan W."/>
            <person name="Andreopoulos W.B."/>
            <person name="Clum A."/>
            <person name="Lindquist E."/>
            <person name="Daum C."/>
            <person name="Ramamoorthy G.K."/>
            <person name="Gryganskyi A."/>
            <person name="Culley D."/>
            <person name="Magnuson J.K."/>
            <person name="James T.Y."/>
            <person name="O'Malley M.A."/>
            <person name="Stajich J.E."/>
            <person name="Spatafora J.W."/>
            <person name="Visel A."/>
            <person name="Grigoriev I.V."/>
        </authorList>
    </citation>
    <scope>NUCLEOTIDE SEQUENCE [LARGE SCALE GENOMIC DNA]</scope>
    <source>
        <strain evidence="2">finn</strain>
    </source>
</reference>
<keyword evidence="2" id="KW-1185">Reference proteome</keyword>
<evidence type="ECO:0000313" key="1">
    <source>
        <dbReference type="EMBL" id="ORX50778.1"/>
    </source>
</evidence>
<gene>
    <name evidence="1" type="ORF">BCR36DRAFT_56271</name>
</gene>